<evidence type="ECO:0008006" key="4">
    <source>
        <dbReference type="Google" id="ProtNLM"/>
    </source>
</evidence>
<organism evidence="2 3">
    <name type="scientific">Candidatus Lokiarchaeum ossiferum</name>
    <dbReference type="NCBI Taxonomy" id="2951803"/>
    <lineage>
        <taxon>Archaea</taxon>
        <taxon>Promethearchaeati</taxon>
        <taxon>Promethearchaeota</taxon>
        <taxon>Promethearchaeia</taxon>
        <taxon>Promethearchaeales</taxon>
        <taxon>Promethearchaeaceae</taxon>
        <taxon>Candidatus Lokiarchaeum</taxon>
    </lineage>
</organism>
<keyword evidence="1" id="KW-0812">Transmembrane</keyword>
<feature type="transmembrane region" description="Helical" evidence="1">
    <location>
        <begin position="32"/>
        <end position="51"/>
    </location>
</feature>
<dbReference type="PROSITE" id="PS00018">
    <property type="entry name" value="EF_HAND_1"/>
    <property type="match status" value="1"/>
</dbReference>
<reference evidence="2" key="1">
    <citation type="submission" date="2022-09" db="EMBL/GenBank/DDBJ databases">
        <title>Actin cytoskeleton and complex cell architecture in an #Asgard archaeon.</title>
        <authorList>
            <person name="Ponce Toledo R.I."/>
            <person name="Schleper C."/>
            <person name="Rodrigues Oliveira T."/>
            <person name="Wollweber F."/>
            <person name="Xu J."/>
            <person name="Rittmann S."/>
            <person name="Klingl A."/>
            <person name="Pilhofer M."/>
        </authorList>
    </citation>
    <scope>NUCLEOTIDE SEQUENCE</scope>
    <source>
        <strain evidence="2">B-35</strain>
    </source>
</reference>
<evidence type="ECO:0000313" key="3">
    <source>
        <dbReference type="Proteomes" id="UP001208689"/>
    </source>
</evidence>
<keyword evidence="1" id="KW-1133">Transmembrane helix</keyword>
<protein>
    <recommendedName>
        <fullName evidence="4">Peptidylprolyl isomerase</fullName>
    </recommendedName>
</protein>
<name>A0ABY6HNH8_9ARCH</name>
<dbReference type="InterPro" id="IPR018247">
    <property type="entry name" value="EF_Hand_1_Ca_BS"/>
</dbReference>
<evidence type="ECO:0000313" key="2">
    <source>
        <dbReference type="EMBL" id="UYP45075.1"/>
    </source>
</evidence>
<gene>
    <name evidence="2" type="ORF">NEF87_001360</name>
</gene>
<keyword evidence="3" id="KW-1185">Reference proteome</keyword>
<evidence type="ECO:0000256" key="1">
    <source>
        <dbReference type="SAM" id="Phobius"/>
    </source>
</evidence>
<keyword evidence="1" id="KW-0472">Membrane</keyword>
<sequence>MNIPSKNPKHNARKQQYVKKQNLSANSINPRLIFMGIGFVIIVVAVVILVINIDNLNPANGGEEETRVIEYGDSAILEFKMWVDTNGDGLVDWDEYHDDENNEITPAMGGEVYPTISTSAEPYGFYGAMVGMEQGQTKRFVLEANIDDNGDGIDDNTGLKTQSYGKPSSPYYNTAIRYYIKILNITKKGEDPLPWNVQQPANPIVPPSSSNIGITDMFYCANSVTIKKFD</sequence>
<dbReference type="EMBL" id="CP104013">
    <property type="protein sequence ID" value="UYP45075.1"/>
    <property type="molecule type" value="Genomic_DNA"/>
</dbReference>
<accession>A0ABY6HNH8</accession>
<proteinExistence type="predicted"/>
<dbReference type="Proteomes" id="UP001208689">
    <property type="component" value="Chromosome"/>
</dbReference>